<dbReference type="EnsemblProtists" id="PYU1_T010635">
    <property type="protein sequence ID" value="PYU1_T010635"/>
    <property type="gene ID" value="PYU1_G010612"/>
</dbReference>
<dbReference type="PANTHER" id="PTHR13634">
    <property type="entry name" value="RIBOSOME BIOGENESIS PROTEIN BRIX"/>
    <property type="match status" value="1"/>
</dbReference>
<dbReference type="EMBL" id="GL376596">
    <property type="status" value="NOT_ANNOTATED_CDS"/>
    <property type="molecule type" value="Genomic_DNA"/>
</dbReference>
<dbReference type="HOGENOM" id="CLU_048373_2_0_1"/>
<accession>K3X086</accession>
<dbReference type="GO" id="GO:0019843">
    <property type="term" value="F:rRNA binding"/>
    <property type="evidence" value="ECO:0007669"/>
    <property type="project" value="InterPro"/>
</dbReference>
<dbReference type="Pfam" id="PF04427">
    <property type="entry name" value="Brix"/>
    <property type="match status" value="1"/>
</dbReference>
<dbReference type="FunFam" id="3.40.50.10480:FF:000009">
    <property type="entry name" value="Ribosome biogenesis protein, putative"/>
    <property type="match status" value="1"/>
</dbReference>
<feature type="domain" description="Brix" evidence="6">
    <location>
        <begin position="41"/>
        <end position="246"/>
    </location>
</feature>
<dbReference type="PROSITE" id="PS50833">
    <property type="entry name" value="BRIX"/>
    <property type="match status" value="1"/>
</dbReference>
<dbReference type="eggNOG" id="KOG2971">
    <property type="taxonomic scope" value="Eukaryota"/>
</dbReference>
<evidence type="ECO:0000256" key="4">
    <source>
        <dbReference type="ARBA" id="ARBA00023242"/>
    </source>
</evidence>
<reference evidence="8" key="2">
    <citation type="submission" date="2010-04" db="EMBL/GenBank/DDBJ databases">
        <authorList>
            <person name="Buell R."/>
            <person name="Hamilton J."/>
            <person name="Hostetler J."/>
        </authorList>
    </citation>
    <scope>NUCLEOTIDE SEQUENCE [LARGE SCALE GENOMIC DNA]</scope>
    <source>
        <strain evidence="8">DAOM:BR144</strain>
    </source>
</reference>
<reference evidence="7" key="3">
    <citation type="submission" date="2015-02" db="UniProtKB">
        <authorList>
            <consortium name="EnsemblProtists"/>
        </authorList>
    </citation>
    <scope>IDENTIFICATION</scope>
    <source>
        <strain evidence="7">DAOM BR144</strain>
    </source>
</reference>
<reference evidence="8" key="1">
    <citation type="journal article" date="2010" name="Genome Biol.">
        <title>Genome sequence of the necrotrophic plant pathogen Pythium ultimum reveals original pathogenicity mechanisms and effector repertoire.</title>
        <authorList>
            <person name="Levesque C.A."/>
            <person name="Brouwer H."/>
            <person name="Cano L."/>
            <person name="Hamilton J.P."/>
            <person name="Holt C."/>
            <person name="Huitema E."/>
            <person name="Raffaele S."/>
            <person name="Robideau G.P."/>
            <person name="Thines M."/>
            <person name="Win J."/>
            <person name="Zerillo M.M."/>
            <person name="Beakes G.W."/>
            <person name="Boore J.L."/>
            <person name="Busam D."/>
            <person name="Dumas B."/>
            <person name="Ferriera S."/>
            <person name="Fuerstenberg S.I."/>
            <person name="Gachon C.M."/>
            <person name="Gaulin E."/>
            <person name="Govers F."/>
            <person name="Grenville-Briggs L."/>
            <person name="Horner N."/>
            <person name="Hostetler J."/>
            <person name="Jiang R.H."/>
            <person name="Johnson J."/>
            <person name="Krajaejun T."/>
            <person name="Lin H."/>
            <person name="Meijer H.J."/>
            <person name="Moore B."/>
            <person name="Morris P."/>
            <person name="Phuntmart V."/>
            <person name="Puiu D."/>
            <person name="Shetty J."/>
            <person name="Stajich J.E."/>
            <person name="Tripathy S."/>
            <person name="Wawra S."/>
            <person name="van West P."/>
            <person name="Whitty B.R."/>
            <person name="Coutinho P.M."/>
            <person name="Henrissat B."/>
            <person name="Martin F."/>
            <person name="Thomas P.D."/>
            <person name="Tyler B.M."/>
            <person name="De Vries R.P."/>
            <person name="Kamoun S."/>
            <person name="Yandell M."/>
            <person name="Tisserat N."/>
            <person name="Buell C.R."/>
        </authorList>
    </citation>
    <scope>NUCLEOTIDE SEQUENCE</scope>
    <source>
        <strain evidence="8">DAOM:BR144</strain>
    </source>
</reference>
<dbReference type="SMART" id="SM00879">
    <property type="entry name" value="Brix"/>
    <property type="match status" value="1"/>
</dbReference>
<keyword evidence="3" id="KW-0690">Ribosome biogenesis</keyword>
<dbReference type="VEuPathDB" id="FungiDB:PYU1_G010612"/>
<comment type="similarity">
    <text evidence="2">Belongs to the BRX1 family.</text>
</comment>
<dbReference type="SUPFAM" id="SSF52954">
    <property type="entry name" value="Class II aaRS ABD-related"/>
    <property type="match status" value="1"/>
</dbReference>
<feature type="region of interest" description="Disordered" evidence="5">
    <location>
        <begin position="255"/>
        <end position="307"/>
    </location>
</feature>
<dbReference type="GO" id="GO:0005730">
    <property type="term" value="C:nucleolus"/>
    <property type="evidence" value="ECO:0007669"/>
    <property type="project" value="UniProtKB-SubCell"/>
</dbReference>
<dbReference type="FunCoup" id="K3X086">
    <property type="interactions" value="457"/>
</dbReference>
<organism evidence="7 8">
    <name type="scientific">Globisporangium ultimum (strain ATCC 200006 / CBS 805.95 / DAOM BR144)</name>
    <name type="common">Pythium ultimum</name>
    <dbReference type="NCBI Taxonomy" id="431595"/>
    <lineage>
        <taxon>Eukaryota</taxon>
        <taxon>Sar</taxon>
        <taxon>Stramenopiles</taxon>
        <taxon>Oomycota</taxon>
        <taxon>Peronosporomycetes</taxon>
        <taxon>Pythiales</taxon>
        <taxon>Pythiaceae</taxon>
        <taxon>Globisporangium</taxon>
    </lineage>
</organism>
<dbReference type="PANTHER" id="PTHR13634:SF0">
    <property type="entry name" value="RIBOSOME BIOGENESIS PROTEIN BRX1 HOMOLOG"/>
    <property type="match status" value="1"/>
</dbReference>
<keyword evidence="8" id="KW-1185">Reference proteome</keyword>
<evidence type="ECO:0000256" key="5">
    <source>
        <dbReference type="SAM" id="MobiDB-lite"/>
    </source>
</evidence>
<dbReference type="OMA" id="YRHRHLM"/>
<evidence type="ECO:0000256" key="3">
    <source>
        <dbReference type="ARBA" id="ARBA00022517"/>
    </source>
</evidence>
<evidence type="ECO:0000313" key="7">
    <source>
        <dbReference type="EnsemblProtists" id="PYU1_T010635"/>
    </source>
</evidence>
<dbReference type="GO" id="GO:0006364">
    <property type="term" value="P:rRNA processing"/>
    <property type="evidence" value="ECO:0007669"/>
    <property type="project" value="InterPro"/>
</dbReference>
<dbReference type="InterPro" id="IPR026532">
    <property type="entry name" value="BRX1"/>
</dbReference>
<keyword evidence="4" id="KW-0539">Nucleus</keyword>
<comment type="subcellular location">
    <subcellularLocation>
        <location evidence="1">Nucleus</location>
        <location evidence="1">Nucleolus</location>
    </subcellularLocation>
</comment>
<evidence type="ECO:0000259" key="6">
    <source>
        <dbReference type="PROSITE" id="PS50833"/>
    </source>
</evidence>
<feature type="compositionally biased region" description="Basic and acidic residues" evidence="5">
    <location>
        <begin position="8"/>
        <end position="25"/>
    </location>
</feature>
<protein>
    <recommendedName>
        <fullName evidence="6">Brix domain-containing protein</fullName>
    </recommendedName>
</protein>
<dbReference type="InterPro" id="IPR007109">
    <property type="entry name" value="Brix"/>
</dbReference>
<dbReference type="InParanoid" id="K3X086"/>
<feature type="region of interest" description="Disordered" evidence="5">
    <location>
        <begin position="1"/>
        <end position="25"/>
    </location>
</feature>
<dbReference type="GO" id="GO:0000027">
    <property type="term" value="P:ribosomal large subunit assembly"/>
    <property type="evidence" value="ECO:0007669"/>
    <property type="project" value="TreeGrafter"/>
</dbReference>
<dbReference type="AlphaFoldDB" id="K3X086"/>
<evidence type="ECO:0000313" key="8">
    <source>
        <dbReference type="Proteomes" id="UP000019132"/>
    </source>
</evidence>
<dbReference type="Proteomes" id="UP000019132">
    <property type="component" value="Unassembled WGS sequence"/>
</dbReference>
<evidence type="ECO:0000256" key="1">
    <source>
        <dbReference type="ARBA" id="ARBA00004604"/>
    </source>
</evidence>
<sequence length="307" mass="35151">MSAAKRRREADAMKAIKEADDEPEKKQKVAVAGGSGFINRQRVLVFSSRGITTRYRHLLDDFRKLLPHHKRDVKLDAKDTLHVVNEIAEIKGCNTTIFLEARKRQDLYMWVSRVGTGPSVKFLVQNVHTMDELKMTGNALIGSRPLLTFDKEFDELPHLQVVKKLFTQVWGTPKGHPKSKPFIDRVMSFYYADGKVWCRNFQLADEADSKKIEQAALHRGEDLVQLIEIGPRFVITPIRIFDGSFGGQTLYQNPRYVSPNETRRDAKMDKRDRYVGRKASQAGRDARKPERVHPEDQFADVFAGPTN</sequence>
<feature type="compositionally biased region" description="Basic and acidic residues" evidence="5">
    <location>
        <begin position="284"/>
        <end position="296"/>
    </location>
</feature>
<proteinExistence type="inferred from homology"/>
<feature type="compositionally biased region" description="Basic and acidic residues" evidence="5">
    <location>
        <begin position="261"/>
        <end position="275"/>
    </location>
</feature>
<dbReference type="STRING" id="431595.K3X086"/>
<evidence type="ECO:0000256" key="2">
    <source>
        <dbReference type="ARBA" id="ARBA00006369"/>
    </source>
</evidence>
<name>K3X086_GLOUD</name>